<dbReference type="InterPro" id="IPR010131">
    <property type="entry name" value="MdtP/NodT-like"/>
</dbReference>
<proteinExistence type="inferred from homology"/>
<feature type="signal peptide" evidence="2">
    <location>
        <begin position="1"/>
        <end position="20"/>
    </location>
</feature>
<dbReference type="RefSeq" id="WP_147702791.1">
    <property type="nucleotide sequence ID" value="NZ_VDUY01000001.1"/>
</dbReference>
<dbReference type="PROSITE" id="PS51257">
    <property type="entry name" value="PROKAR_LIPOPROTEIN"/>
    <property type="match status" value="1"/>
</dbReference>
<comment type="caution">
    <text evidence="4">The sequence shown here is derived from an EMBL/GenBank/DDBJ whole genome shotgun (WGS) entry which is preliminary data.</text>
</comment>
<dbReference type="NCBIfam" id="TIGR01845">
    <property type="entry name" value="outer_NodT"/>
    <property type="match status" value="1"/>
</dbReference>
<evidence type="ECO:0000256" key="3">
    <source>
        <dbReference type="SAM" id="Coils"/>
    </source>
</evidence>
<feature type="chain" id="PRO_5023158002" evidence="2">
    <location>
        <begin position="21"/>
        <end position="480"/>
    </location>
</feature>
<keyword evidence="2" id="KW-0812">Transmembrane</keyword>
<name>A0A5C8P4Q5_9BURK</name>
<dbReference type="Gene3D" id="2.20.200.10">
    <property type="entry name" value="Outer membrane efflux proteins (OEP)"/>
    <property type="match status" value="1"/>
</dbReference>
<dbReference type="EMBL" id="VDUY01000001">
    <property type="protein sequence ID" value="TXL68651.1"/>
    <property type="molecule type" value="Genomic_DNA"/>
</dbReference>
<evidence type="ECO:0000313" key="5">
    <source>
        <dbReference type="Proteomes" id="UP000321548"/>
    </source>
</evidence>
<dbReference type="SUPFAM" id="SSF56954">
    <property type="entry name" value="Outer membrane efflux proteins (OEP)"/>
    <property type="match status" value="1"/>
</dbReference>
<reference evidence="4 5" key="1">
    <citation type="submission" date="2019-06" db="EMBL/GenBank/DDBJ databases">
        <title>Quisquiliibacterium sp. nov., isolated from a maize field.</title>
        <authorList>
            <person name="Lin S.-Y."/>
            <person name="Tsai C.-F."/>
            <person name="Young C.-C."/>
        </authorList>
    </citation>
    <scope>NUCLEOTIDE SEQUENCE [LARGE SCALE GENOMIC DNA]</scope>
    <source>
        <strain evidence="4 5">CC-CFT501</strain>
    </source>
</reference>
<protein>
    <submittedName>
        <fullName evidence="4">Efflux transporter outer membrane subunit</fullName>
    </submittedName>
</protein>
<keyword evidence="5" id="KW-1185">Reference proteome</keyword>
<keyword evidence="2" id="KW-0472">Membrane</keyword>
<keyword evidence="2" id="KW-1134">Transmembrane beta strand</keyword>
<dbReference type="Pfam" id="PF02321">
    <property type="entry name" value="OEP"/>
    <property type="match status" value="2"/>
</dbReference>
<accession>A0A5C8P4Q5</accession>
<dbReference type="OrthoDB" id="9770517at2"/>
<keyword evidence="2" id="KW-0564">Palmitate</keyword>
<dbReference type="AlphaFoldDB" id="A0A5C8P4Q5"/>
<organism evidence="4 5">
    <name type="scientific">Zeimonas arvi</name>
    <dbReference type="NCBI Taxonomy" id="2498847"/>
    <lineage>
        <taxon>Bacteria</taxon>
        <taxon>Pseudomonadati</taxon>
        <taxon>Pseudomonadota</taxon>
        <taxon>Betaproteobacteria</taxon>
        <taxon>Burkholderiales</taxon>
        <taxon>Burkholderiaceae</taxon>
        <taxon>Zeimonas</taxon>
    </lineage>
</organism>
<feature type="coiled-coil region" evidence="3">
    <location>
        <begin position="375"/>
        <end position="423"/>
    </location>
</feature>
<dbReference type="Gene3D" id="1.20.1600.10">
    <property type="entry name" value="Outer membrane efflux proteins (OEP)"/>
    <property type="match status" value="1"/>
</dbReference>
<comment type="similarity">
    <text evidence="1 2">Belongs to the outer membrane factor (OMF) (TC 1.B.17) family.</text>
</comment>
<feature type="coiled-coil region" evidence="3">
    <location>
        <begin position="224"/>
        <end position="251"/>
    </location>
</feature>
<keyword evidence="2" id="KW-0449">Lipoprotein</keyword>
<dbReference type="InterPro" id="IPR003423">
    <property type="entry name" value="OMP_efflux"/>
</dbReference>
<sequence length="480" mass="50991">MRTALTIPLIALSLGACSLAPVYERPQAPVAAAWKVDGAGAPRAAGDAAPGAAADIGWRDFYAEPALRRLIDRALEHNRDLRIAILNIEAARAQYGIRRADELPTVGAGASASRQRVPADLSPTGRSAISDRYQVDVGVTGFELDFFGRVRSLSEAALAEYLATEEAARAARIGLVAQVAGGWLAERAAAEQIALLERTIEARRRSYELIRLRHGAGVASELELRQAEGLLEGARAELAEARRARLQARNGLELLVGAPLADEDLADSVSLAEARVQAAPPAGLPSALLERRPDVLAAEQRLRGANASIGAARAAFFPRIALTGALGTASRELSGLFGGGSGIWSFVPQISLPLFDAGRNQANLDLAEARRNIAVADYERTIQRAFREVADALAARSTIGERLRALQAQVDAAARTLELSELRYRTGVDSQLQWLEAQRSLLGAEQGLLAARAAELANRVELYKALGGGWNERSASGAAS</sequence>
<evidence type="ECO:0000256" key="2">
    <source>
        <dbReference type="RuleBase" id="RU362097"/>
    </source>
</evidence>
<evidence type="ECO:0000313" key="4">
    <source>
        <dbReference type="EMBL" id="TXL68651.1"/>
    </source>
</evidence>
<dbReference type="Proteomes" id="UP000321548">
    <property type="component" value="Unassembled WGS sequence"/>
</dbReference>
<comment type="subcellular location">
    <subcellularLocation>
        <location evidence="2">Cell membrane</location>
        <topology evidence="2">Lipid-anchor</topology>
    </subcellularLocation>
</comment>
<keyword evidence="2" id="KW-0732">Signal</keyword>
<dbReference type="PANTHER" id="PTHR30203:SF32">
    <property type="entry name" value="CATION EFFLUX SYSTEM PROTEIN CUSC"/>
    <property type="match status" value="1"/>
</dbReference>
<dbReference type="GO" id="GO:0005886">
    <property type="term" value="C:plasma membrane"/>
    <property type="evidence" value="ECO:0007669"/>
    <property type="project" value="UniProtKB-SubCell"/>
</dbReference>
<evidence type="ECO:0000256" key="1">
    <source>
        <dbReference type="ARBA" id="ARBA00007613"/>
    </source>
</evidence>
<gene>
    <name evidence="4" type="ORF">FHP08_02930</name>
</gene>
<keyword evidence="3" id="KW-0175">Coiled coil</keyword>
<dbReference type="PANTHER" id="PTHR30203">
    <property type="entry name" value="OUTER MEMBRANE CATION EFFLUX PROTEIN"/>
    <property type="match status" value="1"/>
</dbReference>
<dbReference type="GO" id="GO:0015562">
    <property type="term" value="F:efflux transmembrane transporter activity"/>
    <property type="evidence" value="ECO:0007669"/>
    <property type="project" value="InterPro"/>
</dbReference>